<keyword evidence="3" id="KW-0902">Two-component regulatory system</keyword>
<feature type="region of interest" description="Disordered" evidence="4">
    <location>
        <begin position="325"/>
        <end position="360"/>
    </location>
</feature>
<dbReference type="Pfam" id="PF07730">
    <property type="entry name" value="HisKA_3"/>
    <property type="match status" value="1"/>
</dbReference>
<dbReference type="GO" id="GO:0016020">
    <property type="term" value="C:membrane"/>
    <property type="evidence" value="ECO:0007669"/>
    <property type="project" value="InterPro"/>
</dbReference>
<dbReference type="SUPFAM" id="SSF55874">
    <property type="entry name" value="ATPase domain of HSP90 chaperone/DNA topoisomerase II/histidine kinase"/>
    <property type="match status" value="1"/>
</dbReference>
<evidence type="ECO:0000313" key="8">
    <source>
        <dbReference type="EMBL" id="RLY94486.1"/>
    </source>
</evidence>
<organism evidence="8 9">
    <name type="scientific">Kocuria tytonicola</name>
    <dbReference type="NCBI Taxonomy" id="2055946"/>
    <lineage>
        <taxon>Bacteria</taxon>
        <taxon>Bacillati</taxon>
        <taxon>Actinomycetota</taxon>
        <taxon>Actinomycetes</taxon>
        <taxon>Micrococcales</taxon>
        <taxon>Micrococcaceae</taxon>
        <taxon>Kocuria</taxon>
    </lineage>
</organism>
<sequence>MSTSANRPREARTPEPHHERTDLLYAAVWLLFLLFPVAALLQSTAATGLKALGLTGLVLFAALYTVSWIRQILVPRLSPLLNAVLWSAVLLLALLLVVPASPWSLSNTAPFFVALFVFRLPLRQGLPASVVVAVLALVPALTLLPPNQLVWPLFAVLPAWLIILASRVAMERSEAHERLTRELAVSRQREEVGRDVHDILGHSLTVITVKTQLAQRLVETDPRRAVAELDDVLALSREALTDVRSTVDRMRELDLGVELVQARAALRAAGITPHLPSSVPPMDDATRSAFAWILREAVTNVVRHSGASRCRVTVTSSSLRIEDDGARARGLVPTGDAASSRSGDTGAQSPGHELREGNGIRGMRERARAAGCEVTVTRNPRGGTTVEVFLA</sequence>
<dbReference type="GO" id="GO:0000155">
    <property type="term" value="F:phosphorelay sensor kinase activity"/>
    <property type="evidence" value="ECO:0007669"/>
    <property type="project" value="InterPro"/>
</dbReference>
<dbReference type="RefSeq" id="WP_121864316.1">
    <property type="nucleotide sequence ID" value="NZ_RDEX01000001.1"/>
</dbReference>
<comment type="caution">
    <text evidence="8">The sequence shown here is derived from an EMBL/GenBank/DDBJ whole genome shotgun (WGS) entry which is preliminary data.</text>
</comment>
<evidence type="ECO:0000256" key="1">
    <source>
        <dbReference type="ARBA" id="ARBA00022679"/>
    </source>
</evidence>
<gene>
    <name evidence="8" type="ORF">EAE32_04695</name>
</gene>
<dbReference type="Pfam" id="PF02518">
    <property type="entry name" value="HATPase_c"/>
    <property type="match status" value="1"/>
</dbReference>
<feature type="compositionally biased region" description="Polar residues" evidence="4">
    <location>
        <begin position="337"/>
        <end position="348"/>
    </location>
</feature>
<accession>A0A3L9L664</accession>
<evidence type="ECO:0000313" key="9">
    <source>
        <dbReference type="Proteomes" id="UP000277871"/>
    </source>
</evidence>
<protein>
    <submittedName>
        <fullName evidence="8">Sensor histidine kinase</fullName>
    </submittedName>
</protein>
<dbReference type="EMBL" id="RDEX01000001">
    <property type="protein sequence ID" value="RLY94486.1"/>
    <property type="molecule type" value="Genomic_DNA"/>
</dbReference>
<dbReference type="Gene3D" id="1.20.5.1930">
    <property type="match status" value="1"/>
</dbReference>
<feature type="transmembrane region" description="Helical" evidence="5">
    <location>
        <begin position="125"/>
        <end position="144"/>
    </location>
</feature>
<keyword evidence="1" id="KW-0808">Transferase</keyword>
<evidence type="ECO:0000259" key="6">
    <source>
        <dbReference type="Pfam" id="PF02518"/>
    </source>
</evidence>
<feature type="transmembrane region" description="Helical" evidence="5">
    <location>
        <begin position="53"/>
        <end position="73"/>
    </location>
</feature>
<dbReference type="CDD" id="cd16917">
    <property type="entry name" value="HATPase_UhpB-NarQ-NarX-like"/>
    <property type="match status" value="1"/>
</dbReference>
<feature type="transmembrane region" description="Helical" evidence="5">
    <location>
        <begin position="150"/>
        <end position="170"/>
    </location>
</feature>
<keyword evidence="5" id="KW-1133">Transmembrane helix</keyword>
<dbReference type="AlphaFoldDB" id="A0A3L9L664"/>
<feature type="domain" description="Signal transduction histidine kinase subgroup 3 dimerisation and phosphoacceptor" evidence="7">
    <location>
        <begin position="189"/>
        <end position="254"/>
    </location>
</feature>
<evidence type="ECO:0000259" key="7">
    <source>
        <dbReference type="Pfam" id="PF07730"/>
    </source>
</evidence>
<dbReference type="Gene3D" id="3.30.565.10">
    <property type="entry name" value="Histidine kinase-like ATPase, C-terminal domain"/>
    <property type="match status" value="1"/>
</dbReference>
<dbReference type="Proteomes" id="UP000277871">
    <property type="component" value="Unassembled WGS sequence"/>
</dbReference>
<proteinExistence type="predicted"/>
<dbReference type="InterPro" id="IPR011712">
    <property type="entry name" value="Sig_transdc_His_kin_sub3_dim/P"/>
</dbReference>
<keyword evidence="2 8" id="KW-0418">Kinase</keyword>
<feature type="transmembrane region" description="Helical" evidence="5">
    <location>
        <begin position="23"/>
        <end position="41"/>
    </location>
</feature>
<feature type="domain" description="Histidine kinase/HSP90-like ATPase" evidence="6">
    <location>
        <begin position="292"/>
        <end position="390"/>
    </location>
</feature>
<dbReference type="InterPro" id="IPR003594">
    <property type="entry name" value="HATPase_dom"/>
</dbReference>
<dbReference type="GO" id="GO:0046983">
    <property type="term" value="F:protein dimerization activity"/>
    <property type="evidence" value="ECO:0007669"/>
    <property type="project" value="InterPro"/>
</dbReference>
<dbReference type="InterPro" id="IPR050482">
    <property type="entry name" value="Sensor_HK_TwoCompSys"/>
</dbReference>
<evidence type="ECO:0000256" key="3">
    <source>
        <dbReference type="ARBA" id="ARBA00023012"/>
    </source>
</evidence>
<dbReference type="PANTHER" id="PTHR24421:SF63">
    <property type="entry name" value="SENSOR HISTIDINE KINASE DESK"/>
    <property type="match status" value="1"/>
</dbReference>
<name>A0A3L9L664_9MICC</name>
<feature type="transmembrane region" description="Helical" evidence="5">
    <location>
        <begin position="85"/>
        <end position="118"/>
    </location>
</feature>
<keyword evidence="5" id="KW-0812">Transmembrane</keyword>
<evidence type="ECO:0000256" key="4">
    <source>
        <dbReference type="SAM" id="MobiDB-lite"/>
    </source>
</evidence>
<dbReference type="PANTHER" id="PTHR24421">
    <property type="entry name" value="NITRATE/NITRITE SENSOR PROTEIN NARX-RELATED"/>
    <property type="match status" value="1"/>
</dbReference>
<evidence type="ECO:0000256" key="5">
    <source>
        <dbReference type="SAM" id="Phobius"/>
    </source>
</evidence>
<keyword evidence="5" id="KW-0472">Membrane</keyword>
<keyword evidence="9" id="KW-1185">Reference proteome</keyword>
<reference evidence="8 9" key="1">
    <citation type="submission" date="2018-10" db="EMBL/GenBank/DDBJ databases">
        <title>Kocuria tytonicola, new bacteria from the preen glands of American barn owls (Tyto furcata).</title>
        <authorList>
            <person name="Braun M.S."/>
            <person name="Wang E."/>
            <person name="Zimmermann S."/>
            <person name="Boutin S."/>
            <person name="Wagner H."/>
            <person name="Wink M."/>
        </authorList>
    </citation>
    <scope>NUCLEOTIDE SEQUENCE [LARGE SCALE GENOMIC DNA]</scope>
    <source>
        <strain evidence="8 9">473</strain>
    </source>
</reference>
<dbReference type="InterPro" id="IPR036890">
    <property type="entry name" value="HATPase_C_sf"/>
</dbReference>
<evidence type="ECO:0000256" key="2">
    <source>
        <dbReference type="ARBA" id="ARBA00022777"/>
    </source>
</evidence>